<dbReference type="InterPro" id="IPR017511">
    <property type="entry name" value="PQQ_mDH"/>
</dbReference>
<dbReference type="AlphaFoldDB" id="G8NUM9"/>
<dbReference type="Proteomes" id="UP000007113">
    <property type="component" value="Chromosome"/>
</dbReference>
<keyword evidence="3 8" id="KW-0560">Oxidoreductase</keyword>
<feature type="region of interest" description="Disordered" evidence="4">
    <location>
        <begin position="374"/>
        <end position="397"/>
    </location>
</feature>
<dbReference type="SMART" id="SM00564">
    <property type="entry name" value="PQQ"/>
    <property type="match status" value="6"/>
</dbReference>
<dbReference type="CDD" id="cd10280">
    <property type="entry name" value="PQQ_mGDH"/>
    <property type="match status" value="1"/>
</dbReference>
<feature type="signal peptide" evidence="6">
    <location>
        <begin position="1"/>
        <end position="29"/>
    </location>
</feature>
<evidence type="ECO:0000256" key="4">
    <source>
        <dbReference type="SAM" id="MobiDB-lite"/>
    </source>
</evidence>
<comment type="cofactor">
    <cofactor evidence="1">
        <name>pyrroloquinoline quinone</name>
        <dbReference type="ChEBI" id="CHEBI:58442"/>
    </cofactor>
</comment>
<keyword evidence="5" id="KW-0472">Membrane</keyword>
<dbReference type="SUPFAM" id="SSF50998">
    <property type="entry name" value="Quinoprotein alcohol dehydrogenase-like"/>
    <property type="match status" value="1"/>
</dbReference>
<dbReference type="HOGENOM" id="CLU_018478_1_0_0"/>
<evidence type="ECO:0000259" key="7">
    <source>
        <dbReference type="Pfam" id="PF01011"/>
    </source>
</evidence>
<evidence type="ECO:0000256" key="2">
    <source>
        <dbReference type="ARBA" id="ARBA00008156"/>
    </source>
</evidence>
<dbReference type="InterPro" id="IPR011047">
    <property type="entry name" value="Quinoprotein_ADH-like_sf"/>
</dbReference>
<dbReference type="GO" id="GO:0005524">
    <property type="term" value="F:ATP binding"/>
    <property type="evidence" value="ECO:0007669"/>
    <property type="project" value="InterPro"/>
</dbReference>
<feature type="domain" description="Pyrrolo-quinoline quinone repeat" evidence="7">
    <location>
        <begin position="554"/>
        <end position="672"/>
    </location>
</feature>
<evidence type="ECO:0000256" key="1">
    <source>
        <dbReference type="ARBA" id="ARBA00001931"/>
    </source>
</evidence>
<dbReference type="STRING" id="682795.AciX8_2152"/>
<reference evidence="8 9" key="1">
    <citation type="submission" date="2011-11" db="EMBL/GenBank/DDBJ databases">
        <title>Complete sequence of Granulicella mallensis MP5ACTX8.</title>
        <authorList>
            <consortium name="US DOE Joint Genome Institute"/>
            <person name="Lucas S."/>
            <person name="Copeland A."/>
            <person name="Lapidus A."/>
            <person name="Cheng J.-F."/>
            <person name="Goodwin L."/>
            <person name="Pitluck S."/>
            <person name="Peters L."/>
            <person name="Lu M."/>
            <person name="Detter J.C."/>
            <person name="Han C."/>
            <person name="Tapia R."/>
            <person name="Land M."/>
            <person name="Hauser L."/>
            <person name="Kyrpides N."/>
            <person name="Ivanova N."/>
            <person name="Mikhailova N."/>
            <person name="Pagani I."/>
            <person name="Rawat S."/>
            <person name="Mannisto M."/>
            <person name="Haggblom M."/>
            <person name="Woyke T."/>
        </authorList>
    </citation>
    <scope>NUCLEOTIDE SEQUENCE [LARGE SCALE GENOMIC DNA]</scope>
    <source>
        <strain evidence="9">ATCC BAA-1857 / DSM 23137 / MP5ACTX8</strain>
    </source>
</reference>
<dbReference type="EC" id="1.1.5.2" evidence="8"/>
<dbReference type="Pfam" id="PF01011">
    <property type="entry name" value="PQQ"/>
    <property type="match status" value="2"/>
</dbReference>
<dbReference type="PANTHER" id="PTHR32303:SF4">
    <property type="entry name" value="QUINOPROTEIN GLUCOSE DEHYDROGENASE"/>
    <property type="match status" value="1"/>
</dbReference>
<evidence type="ECO:0000256" key="3">
    <source>
        <dbReference type="ARBA" id="ARBA00023002"/>
    </source>
</evidence>
<dbReference type="eggNOG" id="COG4993">
    <property type="taxonomic scope" value="Bacteria"/>
</dbReference>
<feature type="domain" description="Pyrrolo-quinoline quinone repeat" evidence="7">
    <location>
        <begin position="38"/>
        <end position="484"/>
    </location>
</feature>
<comment type="similarity">
    <text evidence="2">Belongs to the bacterial PQQ dehydrogenase family.</text>
</comment>
<gene>
    <name evidence="8" type="ordered locus">AciX8_2152</name>
</gene>
<dbReference type="OrthoDB" id="9794322at2"/>
<evidence type="ECO:0000256" key="6">
    <source>
        <dbReference type="SAM" id="SignalP"/>
    </source>
</evidence>
<sequence>MSRCTSSSATSQLWFLSLAILFGTSTLCAQQTPAGEGWPTYGGDAGGTRYSSSTQITRDNLAHLHPVWTFHTHALDAQRTGLNDASFETTPLLRGHALYFTSPFDVIFSVEATTGKLLWQYDPRVKPEHEEMIVTSRGVALWPTSPDSTRSTAPCSTRVFLGTIDARLLALDAATGKPCTDFGHSGDVNLREGVHYTGIGGYGLTSPPTVLGDVVVVGSTVADNQQVDVESGVVRGYDVRTGRLLWSWEPLPWAAAQHPRTGAGNAWSVISADPALGLIFVPTGSASPDFYGGLRPGDNRDADSVIALDARTGRKVWAFQTVHHNLWDYDVAAEPLLFTFHNTTPAIAITTKAGQVFVLDRRTGQPLYPVEERAVPQSDVPSEITSPTQPFSSLPPLAPLAPPEQNNTGWQRSEANTQFCRTQLAALRYSGIYTPPSLTGTLLYPGSLGGVNWGSLAFDPATGILYVNNNRVPFTIQLVDRRSPAALWQREIEPILRDWPIWLYLAGGTLLLFCLRRKRWNPGLRGLLAGMAVASIAGWVCLFPMKYGIPHFGAEISPQRGSPYLLKRQPLIDHDGNPCTAPPWGAVTALNLNTGHIAWQSPLGIDTTGQPTGSLTLGGPIVTAGGVVFAAATRDAKLRAFDSSSGKELWSTSLPAPAQATPMTYTLDGKQFLVVAAGGHAGLNEKRDDTLIAFALDK</sequence>
<dbReference type="InterPro" id="IPR001412">
    <property type="entry name" value="aa-tRNA-synth_I_CS"/>
</dbReference>
<dbReference type="GO" id="GO:0016020">
    <property type="term" value="C:membrane"/>
    <property type="evidence" value="ECO:0007669"/>
    <property type="project" value="InterPro"/>
</dbReference>
<feature type="transmembrane region" description="Helical" evidence="5">
    <location>
        <begin position="499"/>
        <end position="515"/>
    </location>
</feature>
<keyword evidence="9" id="KW-1185">Reference proteome</keyword>
<dbReference type="RefSeq" id="WP_014265358.1">
    <property type="nucleotide sequence ID" value="NC_016631.1"/>
</dbReference>
<name>G8NUM9_GRAMM</name>
<dbReference type="PANTHER" id="PTHR32303">
    <property type="entry name" value="QUINOPROTEIN ALCOHOL DEHYDROGENASE (CYTOCHROME C)"/>
    <property type="match status" value="1"/>
</dbReference>
<dbReference type="PROSITE" id="PS00178">
    <property type="entry name" value="AA_TRNA_LIGASE_I"/>
    <property type="match status" value="1"/>
</dbReference>
<dbReference type="GO" id="GO:0008876">
    <property type="term" value="F:quinoprotein glucose dehydrogenase activity"/>
    <property type="evidence" value="ECO:0007669"/>
    <property type="project" value="UniProtKB-EC"/>
</dbReference>
<dbReference type="GO" id="GO:0006418">
    <property type="term" value="P:tRNA aminoacylation for protein translation"/>
    <property type="evidence" value="ECO:0007669"/>
    <property type="project" value="InterPro"/>
</dbReference>
<organism evidence="8 9">
    <name type="scientific">Granulicella mallensis (strain ATCC BAA-1857 / DSM 23137 / MP5ACTX8)</name>
    <dbReference type="NCBI Taxonomy" id="682795"/>
    <lineage>
        <taxon>Bacteria</taxon>
        <taxon>Pseudomonadati</taxon>
        <taxon>Acidobacteriota</taxon>
        <taxon>Terriglobia</taxon>
        <taxon>Terriglobales</taxon>
        <taxon>Acidobacteriaceae</taxon>
        <taxon>Granulicella</taxon>
    </lineage>
</organism>
<dbReference type="Gene3D" id="2.140.10.10">
    <property type="entry name" value="Quinoprotein alcohol dehydrogenase-like superfamily"/>
    <property type="match status" value="2"/>
</dbReference>
<feature type="chain" id="PRO_5003513034" evidence="6">
    <location>
        <begin position="30"/>
        <end position="698"/>
    </location>
</feature>
<proteinExistence type="inferred from homology"/>
<evidence type="ECO:0000313" key="8">
    <source>
        <dbReference type="EMBL" id="AEU36480.1"/>
    </source>
</evidence>
<dbReference type="GO" id="GO:0048038">
    <property type="term" value="F:quinone binding"/>
    <property type="evidence" value="ECO:0007669"/>
    <property type="project" value="InterPro"/>
</dbReference>
<protein>
    <submittedName>
        <fullName evidence="8">Quinoprotein glucose dehydrogenase</fullName>
        <ecNumber evidence="8">1.1.5.2</ecNumber>
    </submittedName>
</protein>
<accession>G8NUM9</accession>
<evidence type="ECO:0000313" key="9">
    <source>
        <dbReference type="Proteomes" id="UP000007113"/>
    </source>
</evidence>
<feature type="transmembrane region" description="Helical" evidence="5">
    <location>
        <begin position="527"/>
        <end position="545"/>
    </location>
</feature>
<dbReference type="InterPro" id="IPR018391">
    <property type="entry name" value="PQQ_b-propeller_rpt"/>
</dbReference>
<keyword evidence="6" id="KW-0732">Signal</keyword>
<feature type="compositionally biased region" description="Polar residues" evidence="4">
    <location>
        <begin position="379"/>
        <end position="392"/>
    </location>
</feature>
<dbReference type="InterPro" id="IPR002372">
    <property type="entry name" value="PQQ_rpt_dom"/>
</dbReference>
<evidence type="ECO:0000256" key="5">
    <source>
        <dbReference type="SAM" id="Phobius"/>
    </source>
</evidence>
<keyword evidence="5" id="KW-1133">Transmembrane helix</keyword>
<dbReference type="EMBL" id="CP003130">
    <property type="protein sequence ID" value="AEU36480.1"/>
    <property type="molecule type" value="Genomic_DNA"/>
</dbReference>
<dbReference type="KEGG" id="gma:AciX8_2152"/>
<dbReference type="GO" id="GO:0004812">
    <property type="term" value="F:aminoacyl-tRNA ligase activity"/>
    <property type="evidence" value="ECO:0007669"/>
    <property type="project" value="InterPro"/>
</dbReference>
<keyword evidence="5" id="KW-0812">Transmembrane</keyword>